<evidence type="ECO:0000313" key="2">
    <source>
        <dbReference type="EMBL" id="KAF5182330.1"/>
    </source>
</evidence>
<reference evidence="2 3" key="1">
    <citation type="submission" date="2020-06" db="EMBL/GenBank/DDBJ databases">
        <title>Transcriptomic and genomic resources for Thalictrum thalictroides and T. hernandezii: Facilitating candidate gene discovery in an emerging model plant lineage.</title>
        <authorList>
            <person name="Arias T."/>
            <person name="Riano-Pachon D.M."/>
            <person name="Di Stilio V.S."/>
        </authorList>
    </citation>
    <scope>NUCLEOTIDE SEQUENCE [LARGE SCALE GENOMIC DNA]</scope>
    <source>
        <strain evidence="3">cv. WT478/WT964</strain>
        <tissue evidence="2">Leaves</tissue>
    </source>
</reference>
<evidence type="ECO:0000256" key="1">
    <source>
        <dbReference type="SAM" id="MobiDB-lite"/>
    </source>
</evidence>
<organism evidence="2 3">
    <name type="scientific">Thalictrum thalictroides</name>
    <name type="common">Rue-anemone</name>
    <name type="synonym">Anemone thalictroides</name>
    <dbReference type="NCBI Taxonomy" id="46969"/>
    <lineage>
        <taxon>Eukaryota</taxon>
        <taxon>Viridiplantae</taxon>
        <taxon>Streptophyta</taxon>
        <taxon>Embryophyta</taxon>
        <taxon>Tracheophyta</taxon>
        <taxon>Spermatophyta</taxon>
        <taxon>Magnoliopsida</taxon>
        <taxon>Ranunculales</taxon>
        <taxon>Ranunculaceae</taxon>
        <taxon>Thalictroideae</taxon>
        <taxon>Thalictrum</taxon>
    </lineage>
</organism>
<feature type="region of interest" description="Disordered" evidence="1">
    <location>
        <begin position="38"/>
        <end position="65"/>
    </location>
</feature>
<sequence>METQVPGGPKCYRWNSLWFRSVKALLRTSVFYAGFEPATSGVTDQDSNQLSDLPPKRSLNESSYY</sequence>
<name>A0A7J6VDM8_THATH</name>
<comment type="caution">
    <text evidence="2">The sequence shown here is derived from an EMBL/GenBank/DDBJ whole genome shotgun (WGS) entry which is preliminary data.</text>
</comment>
<keyword evidence="3" id="KW-1185">Reference proteome</keyword>
<dbReference type="EMBL" id="JABWDY010034871">
    <property type="protein sequence ID" value="KAF5182330.1"/>
    <property type="molecule type" value="Genomic_DNA"/>
</dbReference>
<proteinExistence type="predicted"/>
<dbReference type="Proteomes" id="UP000554482">
    <property type="component" value="Unassembled WGS sequence"/>
</dbReference>
<dbReference type="AlphaFoldDB" id="A0A7J6VDM8"/>
<evidence type="ECO:0000313" key="3">
    <source>
        <dbReference type="Proteomes" id="UP000554482"/>
    </source>
</evidence>
<feature type="compositionally biased region" description="Polar residues" evidence="1">
    <location>
        <begin position="40"/>
        <end position="51"/>
    </location>
</feature>
<protein>
    <submittedName>
        <fullName evidence="2">Uncharacterized protein</fullName>
    </submittedName>
</protein>
<gene>
    <name evidence="2" type="ORF">FRX31_028074</name>
</gene>
<accession>A0A7J6VDM8</accession>